<evidence type="ECO:0008006" key="6">
    <source>
        <dbReference type="Google" id="ProtNLM"/>
    </source>
</evidence>
<sequence length="312" mass="34780">MTVSDDEDEILAHFLESEVLYAYQEEEDEPKTKRFRTEENDKVESQSNSGKLNMNPDSVQPNNNSNKKKSVPRSIETGILSKIPPELFTHILKFLSSEDLVSCSLCGQLLHEMGFIATHKVKGICLEEALYSGIGHLSSKSATFKCKKQNGAMQAPLPSQVKDDRIFLDKAVADHVSMWKSRHRLADKVFTDHVCSGKTCSYHQIGNVFVCEKTGHVHVCDDTCREVILNPTNKLLVCTISGHCFDRLPSPSQMELDPFLTLCSSKSEKQQQQQGGGTDEAEPFMGSGRFARAYFLGYNCADEELKAALGFC</sequence>
<gene>
    <name evidence="4" type="ORF">SLEP1_g9313</name>
</gene>
<evidence type="ECO:0000256" key="3">
    <source>
        <dbReference type="SAM" id="MobiDB-lite"/>
    </source>
</evidence>
<evidence type="ECO:0000313" key="5">
    <source>
        <dbReference type="Proteomes" id="UP001054252"/>
    </source>
</evidence>
<feature type="compositionally biased region" description="Polar residues" evidence="3">
    <location>
        <begin position="45"/>
        <end position="61"/>
    </location>
</feature>
<dbReference type="InterPro" id="IPR052121">
    <property type="entry name" value="F-box_SCF_Substrate_Recog"/>
</dbReference>
<proteinExistence type="predicted"/>
<dbReference type="Pfam" id="PF03048">
    <property type="entry name" value="Herpes_UL92"/>
    <property type="match status" value="1"/>
</dbReference>
<reference evidence="4 5" key="1">
    <citation type="journal article" date="2021" name="Commun. Biol.">
        <title>The genome of Shorea leprosula (Dipterocarpaceae) highlights the ecological relevance of drought in aseasonal tropical rainforests.</title>
        <authorList>
            <person name="Ng K.K.S."/>
            <person name="Kobayashi M.J."/>
            <person name="Fawcett J.A."/>
            <person name="Hatakeyama M."/>
            <person name="Paape T."/>
            <person name="Ng C.H."/>
            <person name="Ang C.C."/>
            <person name="Tnah L.H."/>
            <person name="Lee C.T."/>
            <person name="Nishiyama T."/>
            <person name="Sese J."/>
            <person name="O'Brien M.J."/>
            <person name="Copetti D."/>
            <person name="Mohd Noor M.I."/>
            <person name="Ong R.C."/>
            <person name="Putra M."/>
            <person name="Sireger I.Z."/>
            <person name="Indrioko S."/>
            <person name="Kosugi Y."/>
            <person name="Izuno A."/>
            <person name="Isagi Y."/>
            <person name="Lee S.L."/>
            <person name="Shimizu K.K."/>
        </authorList>
    </citation>
    <scope>NUCLEOTIDE SEQUENCE [LARGE SCALE GENOMIC DNA]</scope>
    <source>
        <strain evidence="4">214</strain>
    </source>
</reference>
<protein>
    <recommendedName>
        <fullName evidence="6">F-box protein</fullName>
    </recommendedName>
</protein>
<dbReference type="InterPro" id="IPR004289">
    <property type="entry name" value="Herpes_UL92"/>
</dbReference>
<dbReference type="PANTHER" id="PTHR46550:SF1">
    <property type="entry name" value="F-BOX PROTEIN 3"/>
    <property type="match status" value="1"/>
</dbReference>
<evidence type="ECO:0000256" key="1">
    <source>
        <dbReference type="ARBA" id="ARBA00004906"/>
    </source>
</evidence>
<dbReference type="InterPro" id="IPR036047">
    <property type="entry name" value="F-box-like_dom_sf"/>
</dbReference>
<comment type="caution">
    <text evidence="4">The sequence shown here is derived from an EMBL/GenBank/DDBJ whole genome shotgun (WGS) entry which is preliminary data.</text>
</comment>
<dbReference type="Proteomes" id="UP001054252">
    <property type="component" value="Unassembled WGS sequence"/>
</dbReference>
<keyword evidence="5" id="KW-1185">Reference proteome</keyword>
<comment type="pathway">
    <text evidence="1">Protein modification; protein ubiquitination.</text>
</comment>
<dbReference type="AlphaFoldDB" id="A0AAV5I4J1"/>
<feature type="compositionally biased region" description="Basic and acidic residues" evidence="3">
    <location>
        <begin position="30"/>
        <end position="44"/>
    </location>
</feature>
<feature type="region of interest" description="Disordered" evidence="3">
    <location>
        <begin position="24"/>
        <end position="72"/>
    </location>
</feature>
<accession>A0AAV5I4J1</accession>
<evidence type="ECO:0000256" key="2">
    <source>
        <dbReference type="ARBA" id="ARBA00022786"/>
    </source>
</evidence>
<organism evidence="4 5">
    <name type="scientific">Rubroshorea leprosula</name>
    <dbReference type="NCBI Taxonomy" id="152421"/>
    <lineage>
        <taxon>Eukaryota</taxon>
        <taxon>Viridiplantae</taxon>
        <taxon>Streptophyta</taxon>
        <taxon>Embryophyta</taxon>
        <taxon>Tracheophyta</taxon>
        <taxon>Spermatophyta</taxon>
        <taxon>Magnoliopsida</taxon>
        <taxon>eudicotyledons</taxon>
        <taxon>Gunneridae</taxon>
        <taxon>Pentapetalae</taxon>
        <taxon>rosids</taxon>
        <taxon>malvids</taxon>
        <taxon>Malvales</taxon>
        <taxon>Dipterocarpaceae</taxon>
        <taxon>Rubroshorea</taxon>
    </lineage>
</organism>
<dbReference type="SUPFAM" id="SSF81383">
    <property type="entry name" value="F-box domain"/>
    <property type="match status" value="1"/>
</dbReference>
<name>A0AAV5I4J1_9ROSI</name>
<evidence type="ECO:0000313" key="4">
    <source>
        <dbReference type="EMBL" id="GKU96033.1"/>
    </source>
</evidence>
<dbReference type="GO" id="GO:0005737">
    <property type="term" value="C:cytoplasm"/>
    <property type="evidence" value="ECO:0007669"/>
    <property type="project" value="TreeGrafter"/>
</dbReference>
<keyword evidence="2" id="KW-0833">Ubl conjugation pathway</keyword>
<dbReference type="EMBL" id="BPVZ01000009">
    <property type="protein sequence ID" value="GKU96033.1"/>
    <property type="molecule type" value="Genomic_DNA"/>
</dbReference>
<dbReference type="PANTHER" id="PTHR46550">
    <property type="entry name" value="F-BOX ONLY PROTEIN 3"/>
    <property type="match status" value="1"/>
</dbReference>